<dbReference type="AlphaFoldDB" id="M6BP88"/>
<name>M6BP88_LEPBO</name>
<dbReference type="InterPro" id="IPR015424">
    <property type="entry name" value="PyrdxlP-dep_Trfase"/>
</dbReference>
<protein>
    <submittedName>
        <fullName evidence="1">Aminotransferase, class V domain protein</fullName>
    </submittedName>
</protein>
<evidence type="ECO:0000313" key="2">
    <source>
        <dbReference type="Proteomes" id="UP000011873"/>
    </source>
</evidence>
<organism evidence="1 2">
    <name type="scientific">Leptospira borgpetersenii serovar Hardjo-bovis str. Sponselee</name>
    <dbReference type="NCBI Taxonomy" id="1303729"/>
    <lineage>
        <taxon>Bacteria</taxon>
        <taxon>Pseudomonadati</taxon>
        <taxon>Spirochaetota</taxon>
        <taxon>Spirochaetia</taxon>
        <taxon>Leptospirales</taxon>
        <taxon>Leptospiraceae</taxon>
        <taxon>Leptospira</taxon>
    </lineage>
</organism>
<dbReference type="SUPFAM" id="SSF53383">
    <property type="entry name" value="PLP-dependent transferases"/>
    <property type="match status" value="1"/>
</dbReference>
<accession>M6BP88</accession>
<dbReference type="Proteomes" id="UP000011873">
    <property type="component" value="Unassembled WGS sequence"/>
</dbReference>
<keyword evidence="1" id="KW-0808">Transferase</keyword>
<sequence>MAKALCGKRNKIENHSDRRLEAILSEYERLLSPKTKLISITQASNVLGTSHR</sequence>
<gene>
    <name evidence="1" type="ORF">LEP1GSC016_3142</name>
</gene>
<dbReference type="GO" id="GO:0008483">
    <property type="term" value="F:transaminase activity"/>
    <property type="evidence" value="ECO:0007669"/>
    <property type="project" value="UniProtKB-KW"/>
</dbReference>
<dbReference type="Gene3D" id="3.40.640.10">
    <property type="entry name" value="Type I PLP-dependent aspartate aminotransferase-like (Major domain)"/>
    <property type="match status" value="1"/>
</dbReference>
<evidence type="ECO:0000313" key="1">
    <source>
        <dbReference type="EMBL" id="EMJ81567.1"/>
    </source>
</evidence>
<dbReference type="InterPro" id="IPR015421">
    <property type="entry name" value="PyrdxlP-dep_Trfase_major"/>
</dbReference>
<dbReference type="PATRIC" id="fig|1218567.3.peg.2193"/>
<dbReference type="EMBL" id="ANMU01000082">
    <property type="protein sequence ID" value="EMJ81567.1"/>
    <property type="molecule type" value="Genomic_DNA"/>
</dbReference>
<reference evidence="1 2" key="1">
    <citation type="submission" date="2013-01" db="EMBL/GenBank/DDBJ databases">
        <authorList>
            <person name="Harkins D.M."/>
            <person name="Durkin A.S."/>
            <person name="Brinkac L.M."/>
            <person name="Haft D.H."/>
            <person name="Selengut J.D."/>
            <person name="Sanka R."/>
            <person name="DePew J."/>
            <person name="Purushe J."/>
            <person name="Galloway R.L."/>
            <person name="Vinetz J.M."/>
            <person name="Sutton G.G."/>
            <person name="Nierman W.C."/>
            <person name="Fouts D.E."/>
        </authorList>
    </citation>
    <scope>NUCLEOTIDE SEQUENCE [LARGE SCALE GENOMIC DNA]</scope>
    <source>
        <strain evidence="1 2">Sponselee CDC</strain>
    </source>
</reference>
<keyword evidence="1" id="KW-0032">Aminotransferase</keyword>
<proteinExistence type="predicted"/>
<comment type="caution">
    <text evidence="1">The sequence shown here is derived from an EMBL/GenBank/DDBJ whole genome shotgun (WGS) entry which is preliminary data.</text>
</comment>